<feature type="domain" description="Major facilitator superfamily (MFS) profile" evidence="6">
    <location>
        <begin position="32"/>
        <end position="452"/>
    </location>
</feature>
<comment type="subcellular location">
    <subcellularLocation>
        <location evidence="1">Cell membrane</location>
        <topology evidence="1">Multi-pass membrane protein</topology>
    </subcellularLocation>
</comment>
<feature type="transmembrane region" description="Helical" evidence="5">
    <location>
        <begin position="337"/>
        <end position="356"/>
    </location>
</feature>
<evidence type="ECO:0000313" key="8">
    <source>
        <dbReference type="Proteomes" id="UP001202922"/>
    </source>
</evidence>
<feature type="transmembrane region" description="Helical" evidence="5">
    <location>
        <begin position="362"/>
        <end position="386"/>
    </location>
</feature>
<evidence type="ECO:0000313" key="7">
    <source>
        <dbReference type="EMBL" id="MCH6472396.1"/>
    </source>
</evidence>
<gene>
    <name evidence="7" type="ORF">L0M17_20925</name>
</gene>
<comment type="caution">
    <text evidence="7">The sequence shown here is derived from an EMBL/GenBank/DDBJ whole genome shotgun (WGS) entry which is preliminary data.</text>
</comment>
<organism evidence="7 8">
    <name type="scientific">Sinomonas terrae</name>
    <dbReference type="NCBI Taxonomy" id="2908838"/>
    <lineage>
        <taxon>Bacteria</taxon>
        <taxon>Bacillati</taxon>
        <taxon>Actinomycetota</taxon>
        <taxon>Actinomycetes</taxon>
        <taxon>Micrococcales</taxon>
        <taxon>Micrococcaceae</taxon>
        <taxon>Sinomonas</taxon>
    </lineage>
</organism>
<dbReference type="Pfam" id="PF00083">
    <property type="entry name" value="Sugar_tr"/>
    <property type="match status" value="1"/>
</dbReference>
<feature type="transmembrane region" description="Helical" evidence="5">
    <location>
        <begin position="271"/>
        <end position="295"/>
    </location>
</feature>
<evidence type="ECO:0000256" key="1">
    <source>
        <dbReference type="ARBA" id="ARBA00004651"/>
    </source>
</evidence>
<protein>
    <submittedName>
        <fullName evidence="7">MFS transporter</fullName>
    </submittedName>
</protein>
<reference evidence="7 8" key="1">
    <citation type="submission" date="2022-03" db="EMBL/GenBank/DDBJ databases">
        <title>Sinomonas sp. isolated from a soil.</title>
        <authorList>
            <person name="Han J."/>
            <person name="Kim D.-U."/>
        </authorList>
    </citation>
    <scope>NUCLEOTIDE SEQUENCE [LARGE SCALE GENOMIC DNA]</scope>
    <source>
        <strain evidence="7 8">5-5</strain>
    </source>
</reference>
<dbReference type="EMBL" id="JAKZBV010000002">
    <property type="protein sequence ID" value="MCH6472396.1"/>
    <property type="molecule type" value="Genomic_DNA"/>
</dbReference>
<dbReference type="InterPro" id="IPR036259">
    <property type="entry name" value="MFS_trans_sf"/>
</dbReference>
<keyword evidence="4 5" id="KW-0472">Membrane</keyword>
<keyword evidence="8" id="KW-1185">Reference proteome</keyword>
<evidence type="ECO:0000256" key="2">
    <source>
        <dbReference type="ARBA" id="ARBA00022692"/>
    </source>
</evidence>
<dbReference type="PROSITE" id="PS00216">
    <property type="entry name" value="SUGAR_TRANSPORT_1"/>
    <property type="match status" value="1"/>
</dbReference>
<dbReference type="SUPFAM" id="SSF103473">
    <property type="entry name" value="MFS general substrate transporter"/>
    <property type="match status" value="1"/>
</dbReference>
<dbReference type="Proteomes" id="UP001202922">
    <property type="component" value="Unassembled WGS sequence"/>
</dbReference>
<evidence type="ECO:0000256" key="4">
    <source>
        <dbReference type="ARBA" id="ARBA00023136"/>
    </source>
</evidence>
<name>A0ABS9U6S7_9MICC</name>
<accession>A0ABS9U6S7</accession>
<evidence type="ECO:0000259" key="6">
    <source>
        <dbReference type="PROSITE" id="PS50850"/>
    </source>
</evidence>
<keyword evidence="2 5" id="KW-0812">Transmembrane</keyword>
<feature type="transmembrane region" description="Helical" evidence="5">
    <location>
        <begin position="69"/>
        <end position="90"/>
    </location>
</feature>
<dbReference type="PROSITE" id="PS50850">
    <property type="entry name" value="MFS"/>
    <property type="match status" value="1"/>
</dbReference>
<dbReference type="InterPro" id="IPR005829">
    <property type="entry name" value="Sugar_transporter_CS"/>
</dbReference>
<keyword evidence="3 5" id="KW-1133">Transmembrane helix</keyword>
<feature type="transmembrane region" description="Helical" evidence="5">
    <location>
        <begin position="398"/>
        <end position="422"/>
    </location>
</feature>
<proteinExistence type="predicted"/>
<feature type="transmembrane region" description="Helical" evidence="5">
    <location>
        <begin position="28"/>
        <end position="49"/>
    </location>
</feature>
<feature type="transmembrane region" description="Helical" evidence="5">
    <location>
        <begin position="171"/>
        <end position="191"/>
    </location>
</feature>
<evidence type="ECO:0000256" key="5">
    <source>
        <dbReference type="SAM" id="Phobius"/>
    </source>
</evidence>
<dbReference type="RefSeq" id="WP_241056565.1">
    <property type="nucleotide sequence ID" value="NZ_JAKZBV010000002.1"/>
</dbReference>
<dbReference type="PANTHER" id="PTHR23508">
    <property type="entry name" value="CARBOXYLIC ACID TRANSPORTER PROTEIN HOMOLOG"/>
    <property type="match status" value="1"/>
</dbReference>
<sequence>MSTRTTGVDLTAPAANEKRRFPVFSKRTTTVATVLALLAWTVAVFDYGLFGTLLPAMQQEFGWSAPEAYAINTWIAVGTAVVCFGIGPVIDRLGRRKGMMTTIGGTAVISALTAAIPAALGALSSVLLVVVRSFGGLGFSEQAVNATYMNEVYQVTEVADKRKRPGFHYSFIQGGWPLGFLLASALALAFLPSLGWRPLYLMATVPAAIIVWVISRKLKETPQFELHRKLTELEKHGNPEQAHALAAAYGVEHSSAAPLKRIWEPHLRRNTIVFSLAWIINFFGIAIFSVLGSSVLKNAKGVELSDAFWMLIVINLLAYFGYVFHGWLGDRIGRKKTIIIGWIISGLSFAVMLSPVASSPFLIILTYGAGLFFLVGPYAAIQYFMAECYPVSCRATGTAFIGAMSQPGTIIGGALFTALAAGSGTGTAALWVGALGTLLSGVLMIAAKPPVEAILEDHPHA</sequence>
<dbReference type="Gene3D" id="1.20.1250.20">
    <property type="entry name" value="MFS general substrate transporter like domains"/>
    <property type="match status" value="1"/>
</dbReference>
<feature type="transmembrane region" description="Helical" evidence="5">
    <location>
        <begin position="307"/>
        <end position="325"/>
    </location>
</feature>
<feature type="transmembrane region" description="Helical" evidence="5">
    <location>
        <begin position="428"/>
        <end position="447"/>
    </location>
</feature>
<evidence type="ECO:0000256" key="3">
    <source>
        <dbReference type="ARBA" id="ARBA00022989"/>
    </source>
</evidence>
<dbReference type="InterPro" id="IPR020846">
    <property type="entry name" value="MFS_dom"/>
</dbReference>
<dbReference type="InterPro" id="IPR005828">
    <property type="entry name" value="MFS_sugar_transport-like"/>
</dbReference>
<dbReference type="PANTHER" id="PTHR23508:SF10">
    <property type="entry name" value="CARBOXYLIC ACID TRANSPORTER PROTEIN HOMOLOG"/>
    <property type="match status" value="1"/>
</dbReference>
<feature type="transmembrane region" description="Helical" evidence="5">
    <location>
        <begin position="197"/>
        <end position="214"/>
    </location>
</feature>